<dbReference type="Proteomes" id="UP000003704">
    <property type="component" value="Unassembled WGS sequence"/>
</dbReference>
<name>I7ZC05_9GAMM</name>
<gene>
    <name evidence="1" type="ORF">WQQ_27790</name>
</gene>
<dbReference type="AlphaFoldDB" id="I7ZC05"/>
<sequence length="47" mass="5221">MTLLLVQHDIQRQALLVFGRVCGLGSLRAAAAVLHHAIGFRRRLNVE</sequence>
<organism evidence="1 2">
    <name type="scientific">Hydrocarboniphaga effusa AP103</name>
    <dbReference type="NCBI Taxonomy" id="1172194"/>
    <lineage>
        <taxon>Bacteria</taxon>
        <taxon>Pseudomonadati</taxon>
        <taxon>Pseudomonadota</taxon>
        <taxon>Gammaproteobacteria</taxon>
        <taxon>Nevskiales</taxon>
        <taxon>Nevskiaceae</taxon>
        <taxon>Hydrocarboniphaga</taxon>
    </lineage>
</organism>
<dbReference type="EMBL" id="AKGD01000002">
    <property type="protein sequence ID" value="EIT69197.1"/>
    <property type="molecule type" value="Genomic_DNA"/>
</dbReference>
<evidence type="ECO:0000313" key="1">
    <source>
        <dbReference type="EMBL" id="EIT69197.1"/>
    </source>
</evidence>
<accession>I7ZC05</accession>
<keyword evidence="2" id="KW-1185">Reference proteome</keyword>
<proteinExistence type="predicted"/>
<evidence type="ECO:0000313" key="2">
    <source>
        <dbReference type="Proteomes" id="UP000003704"/>
    </source>
</evidence>
<protein>
    <submittedName>
        <fullName evidence="1">Uncharacterized protein</fullName>
    </submittedName>
</protein>
<reference evidence="1 2" key="1">
    <citation type="journal article" date="2012" name="J. Bacteriol.">
        <title>Genome Sequence of n-Alkane-Degrading Hydrocarboniphaga effusa Strain AP103T (ATCC BAA-332T).</title>
        <authorList>
            <person name="Chang H.K."/>
            <person name="Zylstra G.J."/>
            <person name="Chae J.C."/>
        </authorList>
    </citation>
    <scope>NUCLEOTIDE SEQUENCE [LARGE SCALE GENOMIC DNA]</scope>
    <source>
        <strain evidence="1 2">AP103</strain>
    </source>
</reference>
<comment type="caution">
    <text evidence="1">The sequence shown here is derived from an EMBL/GenBank/DDBJ whole genome shotgun (WGS) entry which is preliminary data.</text>
</comment>